<keyword evidence="13" id="KW-1185">Reference proteome</keyword>
<dbReference type="Pfam" id="PF00005">
    <property type="entry name" value="ABC_tran"/>
    <property type="match status" value="1"/>
</dbReference>
<evidence type="ECO:0000256" key="3">
    <source>
        <dbReference type="ARBA" id="ARBA00022741"/>
    </source>
</evidence>
<reference evidence="12 13" key="1">
    <citation type="submission" date="2019-02" db="EMBL/GenBank/DDBJ databases">
        <title>Halieaceae_genomes.</title>
        <authorList>
            <person name="Li S.-H."/>
        </authorList>
    </citation>
    <scope>NUCLEOTIDE SEQUENCE [LARGE SCALE GENOMIC DNA]</scope>
    <source>
        <strain evidence="12 13">JH123</strain>
    </source>
</reference>
<dbReference type="InterPro" id="IPR027417">
    <property type="entry name" value="P-loop_NTPase"/>
</dbReference>
<dbReference type="SUPFAM" id="SSF90123">
    <property type="entry name" value="ABC transporter transmembrane region"/>
    <property type="match status" value="1"/>
</dbReference>
<evidence type="ECO:0000256" key="7">
    <source>
        <dbReference type="ARBA" id="ARBA00023136"/>
    </source>
</evidence>
<comment type="subcellular location">
    <subcellularLocation>
        <location evidence="1">Cell membrane</location>
        <topology evidence="1">Multi-pass membrane protein</topology>
    </subcellularLocation>
</comment>
<evidence type="ECO:0000256" key="5">
    <source>
        <dbReference type="ARBA" id="ARBA00022840"/>
    </source>
</evidence>
<feature type="transmembrane region" description="Helical" evidence="8">
    <location>
        <begin position="162"/>
        <end position="184"/>
    </location>
</feature>
<evidence type="ECO:0000256" key="6">
    <source>
        <dbReference type="ARBA" id="ARBA00022989"/>
    </source>
</evidence>
<evidence type="ECO:0000256" key="4">
    <source>
        <dbReference type="ARBA" id="ARBA00022801"/>
    </source>
</evidence>
<dbReference type="PROSITE" id="PS50990">
    <property type="entry name" value="PEPTIDASE_C39"/>
    <property type="match status" value="1"/>
</dbReference>
<gene>
    <name evidence="12" type="ORF">E0F26_00025</name>
</gene>
<protein>
    <submittedName>
        <fullName evidence="12">Type I secretion system permease/ATPase</fullName>
    </submittedName>
</protein>
<dbReference type="CDD" id="cd03245">
    <property type="entry name" value="ABCC_bacteriocin_exporters"/>
    <property type="match status" value="1"/>
</dbReference>
<sequence length="710" mass="77182">MGSARSGGEALVTCLQRIAHHHRAPATLQSLTAGLPTRLTDFTPDLLVRAARRAGLRARLQSVDIDDIPASALPALLLLKGDKCAVLESLDEDGSALIFRPELGDEGVTISLEKLKAEVTNKVLFARPKFRLAESSLGAIGVHRDHWFWSVMAEHRTLYRDILFASFFVNLLALAVPIFTMNVYDRVVPNAAFETLWVLTIGVVVALIADLILRISRGYFLDYAARRIDISLSASILEKTLGLRLEHKPASVGSFAANLRSFEFLRDFTTSATLTGLIDIPFALIFVAVIAWISPTMLLPVLFGIVLLLAIAMVVRPRLEKLTETSYAAGAQRNATLIETLSGLETLKAMGAESIMQRQWEEATRFLASQNLSARNLNLRLTQSSSTVQRIVQLSVIVIGVYMIAAGKLTLGGLIACMLLSIRAVGPFAKLGSLLAQFQNAQVAMKSLTALFDTPSEYQDEKAFISRDSFQGTFEFKNVSFKYPNSGLNSLQKASFKFSAGEHIALLGRVGSGKSTIAKLALGLFEATDGEIRIDGVDIRQLDPREYRGSVGYVPQDVTLFTGTLRDNIALARPGISDAQLIKAAERAGIADWVNRHPLGFDMPISERGDSVSGGQRKCISVARALVTEPAILILDEPTGGTDQSTERVIIENLKTYMEGRTLIVVTHRNALLALADRILVVDSGKVVADGQRDAVISALREGKIGRADA</sequence>
<dbReference type="InterPro" id="IPR011527">
    <property type="entry name" value="ABC1_TM_dom"/>
</dbReference>
<dbReference type="PROSITE" id="PS00211">
    <property type="entry name" value="ABC_TRANSPORTER_1"/>
    <property type="match status" value="1"/>
</dbReference>
<keyword evidence="7 8" id="KW-0472">Membrane</keyword>
<accession>A0ABY6QA12</accession>
<evidence type="ECO:0000313" key="12">
    <source>
        <dbReference type="EMBL" id="UZP75506.1"/>
    </source>
</evidence>
<dbReference type="InterPro" id="IPR017871">
    <property type="entry name" value="ABC_transporter-like_CS"/>
</dbReference>
<dbReference type="CDD" id="cd18587">
    <property type="entry name" value="ABC_6TM_LapB_like"/>
    <property type="match status" value="1"/>
</dbReference>
<dbReference type="Proteomes" id="UP001317963">
    <property type="component" value="Chromosome"/>
</dbReference>
<organism evidence="12 13">
    <name type="scientific">Candidatus Paraluminiphilus aquimaris</name>
    <dbReference type="NCBI Taxonomy" id="2518994"/>
    <lineage>
        <taxon>Bacteria</taxon>
        <taxon>Pseudomonadati</taxon>
        <taxon>Pseudomonadota</taxon>
        <taxon>Gammaproteobacteria</taxon>
        <taxon>Cellvibrionales</taxon>
        <taxon>Halieaceae</taxon>
        <taxon>Candidatus Paraluminiphilus</taxon>
    </lineage>
</organism>
<keyword evidence="2 8" id="KW-0812">Transmembrane</keyword>
<dbReference type="SMART" id="SM00382">
    <property type="entry name" value="AAA"/>
    <property type="match status" value="1"/>
</dbReference>
<feature type="domain" description="ABC transmembrane type-1" evidence="10">
    <location>
        <begin position="162"/>
        <end position="440"/>
    </location>
</feature>
<feature type="transmembrane region" description="Helical" evidence="8">
    <location>
        <begin position="297"/>
        <end position="315"/>
    </location>
</feature>
<evidence type="ECO:0000256" key="2">
    <source>
        <dbReference type="ARBA" id="ARBA00022692"/>
    </source>
</evidence>
<dbReference type="Gene3D" id="3.40.50.300">
    <property type="entry name" value="P-loop containing nucleotide triphosphate hydrolases"/>
    <property type="match status" value="1"/>
</dbReference>
<feature type="domain" description="Peptidase C39" evidence="11">
    <location>
        <begin position="3"/>
        <end position="126"/>
    </location>
</feature>
<dbReference type="NCBIfam" id="TIGR03375">
    <property type="entry name" value="type_I_sec_LssB"/>
    <property type="match status" value="1"/>
</dbReference>
<feature type="transmembrane region" description="Helical" evidence="8">
    <location>
        <begin position="196"/>
        <end position="213"/>
    </location>
</feature>
<keyword evidence="3" id="KW-0547">Nucleotide-binding</keyword>
<dbReference type="InterPro" id="IPR003593">
    <property type="entry name" value="AAA+_ATPase"/>
</dbReference>
<evidence type="ECO:0000259" key="10">
    <source>
        <dbReference type="PROSITE" id="PS50929"/>
    </source>
</evidence>
<proteinExistence type="predicted"/>
<feature type="transmembrane region" description="Helical" evidence="8">
    <location>
        <begin position="268"/>
        <end position="291"/>
    </location>
</feature>
<keyword evidence="6 8" id="KW-1133">Transmembrane helix</keyword>
<dbReference type="SUPFAM" id="SSF52540">
    <property type="entry name" value="P-loop containing nucleoside triphosphate hydrolases"/>
    <property type="match status" value="1"/>
</dbReference>
<feature type="transmembrane region" description="Helical" evidence="8">
    <location>
        <begin position="394"/>
        <end position="422"/>
    </location>
</feature>
<dbReference type="Pfam" id="PF03412">
    <property type="entry name" value="Peptidase_C39"/>
    <property type="match status" value="1"/>
</dbReference>
<dbReference type="PROSITE" id="PS50893">
    <property type="entry name" value="ABC_TRANSPORTER_2"/>
    <property type="match status" value="1"/>
</dbReference>
<dbReference type="PANTHER" id="PTHR43394">
    <property type="entry name" value="ATP-DEPENDENT PERMEASE MDL1, MITOCHONDRIAL"/>
    <property type="match status" value="1"/>
</dbReference>
<evidence type="ECO:0000259" key="11">
    <source>
        <dbReference type="PROSITE" id="PS50990"/>
    </source>
</evidence>
<dbReference type="Gene3D" id="3.90.70.10">
    <property type="entry name" value="Cysteine proteinases"/>
    <property type="match status" value="1"/>
</dbReference>
<evidence type="ECO:0000256" key="1">
    <source>
        <dbReference type="ARBA" id="ARBA00004651"/>
    </source>
</evidence>
<dbReference type="InterPro" id="IPR017750">
    <property type="entry name" value="ATPase_T1SS"/>
</dbReference>
<dbReference type="PANTHER" id="PTHR43394:SF1">
    <property type="entry name" value="ATP-BINDING CASSETTE SUB-FAMILY B MEMBER 10, MITOCHONDRIAL"/>
    <property type="match status" value="1"/>
</dbReference>
<name>A0ABY6QA12_9GAMM</name>
<dbReference type="Gene3D" id="1.20.1560.10">
    <property type="entry name" value="ABC transporter type 1, transmembrane domain"/>
    <property type="match status" value="1"/>
</dbReference>
<dbReference type="InterPro" id="IPR036640">
    <property type="entry name" value="ABC1_TM_sf"/>
</dbReference>
<keyword evidence="4" id="KW-0378">Hydrolase</keyword>
<dbReference type="InterPro" id="IPR005074">
    <property type="entry name" value="Peptidase_C39"/>
</dbReference>
<dbReference type="InterPro" id="IPR039421">
    <property type="entry name" value="Type_1_exporter"/>
</dbReference>
<evidence type="ECO:0000259" key="9">
    <source>
        <dbReference type="PROSITE" id="PS50893"/>
    </source>
</evidence>
<dbReference type="EMBL" id="CP036501">
    <property type="protein sequence ID" value="UZP75506.1"/>
    <property type="molecule type" value="Genomic_DNA"/>
</dbReference>
<feature type="domain" description="ABC transporter" evidence="9">
    <location>
        <begin position="474"/>
        <end position="709"/>
    </location>
</feature>
<dbReference type="PROSITE" id="PS50929">
    <property type="entry name" value="ABC_TM1F"/>
    <property type="match status" value="1"/>
</dbReference>
<keyword evidence="5" id="KW-0067">ATP-binding</keyword>
<evidence type="ECO:0000256" key="8">
    <source>
        <dbReference type="SAM" id="Phobius"/>
    </source>
</evidence>
<evidence type="ECO:0000313" key="13">
    <source>
        <dbReference type="Proteomes" id="UP001317963"/>
    </source>
</evidence>
<dbReference type="Pfam" id="PF00664">
    <property type="entry name" value="ABC_membrane"/>
    <property type="match status" value="1"/>
</dbReference>
<dbReference type="InterPro" id="IPR003439">
    <property type="entry name" value="ABC_transporter-like_ATP-bd"/>
</dbReference>